<dbReference type="Pfam" id="PF02036">
    <property type="entry name" value="SCP2"/>
    <property type="match status" value="1"/>
</dbReference>
<feature type="compositionally biased region" description="Basic and acidic residues" evidence="1">
    <location>
        <begin position="280"/>
        <end position="298"/>
    </location>
</feature>
<dbReference type="InterPro" id="IPR024344">
    <property type="entry name" value="MDMPI_metal-binding"/>
</dbReference>
<feature type="domain" description="Mycothiol-dependent maleylpyruvate isomerase metal-binding" evidence="3">
    <location>
        <begin position="24"/>
        <end position="151"/>
    </location>
</feature>
<feature type="compositionally biased region" description="Basic residues" evidence="1">
    <location>
        <begin position="299"/>
        <end position="308"/>
    </location>
</feature>
<sequence>MSYIDGVRMMSATRATAVLTMAQRFAQLASNAADPDRAVAATPGWSILDTFGHVAMEPSRYHALALGGGTWPACSSELPAYNAEQVRTLPTRDAQQLAVRLTTDTRQFVELIDSFDGEPRLMNFDGNQRIRADRSLGTLLGEFVVHGYDIADTVGEDWPIDPAHVPLILQGTHQVMPGWVNPVAAAGLSAVYRLQLRGLGISHIYQFHDGTLTVDPDSPGPVDVQFDADPVTWLLLSYGRLSADTRVLADGVAAWPSSVAGRPVLATLLFRLNRRSGNHRYRESGHTAGTDRDRGDRTYRRRTLRTHP</sequence>
<evidence type="ECO:0000259" key="3">
    <source>
        <dbReference type="Pfam" id="PF11716"/>
    </source>
</evidence>
<dbReference type="EMBL" id="JACCBF010000001">
    <property type="protein sequence ID" value="NYD31984.1"/>
    <property type="molecule type" value="Genomic_DNA"/>
</dbReference>
<dbReference type="InterPro" id="IPR034660">
    <property type="entry name" value="DinB/YfiT-like"/>
</dbReference>
<dbReference type="Pfam" id="PF11716">
    <property type="entry name" value="MDMPI_N"/>
    <property type="match status" value="1"/>
</dbReference>
<dbReference type="InterPro" id="IPR017517">
    <property type="entry name" value="Maleyloyr_isom"/>
</dbReference>
<dbReference type="AlphaFoldDB" id="A0A852RVT4"/>
<accession>A0A852RVT4</accession>
<dbReference type="SUPFAM" id="SSF109854">
    <property type="entry name" value="DinB/YfiT-like putative metalloenzymes"/>
    <property type="match status" value="1"/>
</dbReference>
<dbReference type="SUPFAM" id="SSF55718">
    <property type="entry name" value="SCP-like"/>
    <property type="match status" value="1"/>
</dbReference>
<evidence type="ECO:0000313" key="4">
    <source>
        <dbReference type="EMBL" id="NYD31984.1"/>
    </source>
</evidence>
<gene>
    <name evidence="4" type="ORF">BJ958_003530</name>
</gene>
<dbReference type="InterPro" id="IPR036527">
    <property type="entry name" value="SCP2_sterol-bd_dom_sf"/>
</dbReference>
<feature type="domain" description="SCP2" evidence="2">
    <location>
        <begin position="185"/>
        <end position="245"/>
    </location>
</feature>
<evidence type="ECO:0000256" key="1">
    <source>
        <dbReference type="SAM" id="MobiDB-lite"/>
    </source>
</evidence>
<evidence type="ECO:0000259" key="2">
    <source>
        <dbReference type="Pfam" id="PF02036"/>
    </source>
</evidence>
<dbReference type="InterPro" id="IPR003033">
    <property type="entry name" value="SCP2_sterol-bd_dom"/>
</dbReference>
<organism evidence="4 5">
    <name type="scientific">Nocardioides kongjuensis</name>
    <dbReference type="NCBI Taxonomy" id="349522"/>
    <lineage>
        <taxon>Bacteria</taxon>
        <taxon>Bacillati</taxon>
        <taxon>Actinomycetota</taxon>
        <taxon>Actinomycetes</taxon>
        <taxon>Propionibacteriales</taxon>
        <taxon>Nocardioidaceae</taxon>
        <taxon>Nocardioides</taxon>
    </lineage>
</organism>
<feature type="region of interest" description="Disordered" evidence="1">
    <location>
        <begin position="280"/>
        <end position="308"/>
    </location>
</feature>
<dbReference type="Proteomes" id="UP000582231">
    <property type="component" value="Unassembled WGS sequence"/>
</dbReference>
<proteinExistence type="predicted"/>
<reference evidence="4 5" key="1">
    <citation type="submission" date="2020-07" db="EMBL/GenBank/DDBJ databases">
        <title>Sequencing the genomes of 1000 actinobacteria strains.</title>
        <authorList>
            <person name="Klenk H.-P."/>
        </authorList>
    </citation>
    <scope>NUCLEOTIDE SEQUENCE [LARGE SCALE GENOMIC DNA]</scope>
    <source>
        <strain evidence="4 5">DSM 19082</strain>
    </source>
</reference>
<keyword evidence="5" id="KW-1185">Reference proteome</keyword>
<evidence type="ECO:0000313" key="5">
    <source>
        <dbReference type="Proteomes" id="UP000582231"/>
    </source>
</evidence>
<dbReference type="GO" id="GO:0046872">
    <property type="term" value="F:metal ion binding"/>
    <property type="evidence" value="ECO:0007669"/>
    <property type="project" value="InterPro"/>
</dbReference>
<dbReference type="NCBIfam" id="TIGR03083">
    <property type="entry name" value="maleylpyruvate isomerase family mycothiol-dependent enzyme"/>
    <property type="match status" value="1"/>
</dbReference>
<dbReference type="RefSeq" id="WP_179728223.1">
    <property type="nucleotide sequence ID" value="NZ_BAABEF010000001.1"/>
</dbReference>
<name>A0A852RVT4_9ACTN</name>
<protein>
    <submittedName>
        <fullName evidence="4">Uncharacterized protein (TIGR03083 family)</fullName>
    </submittedName>
</protein>
<comment type="caution">
    <text evidence="4">The sequence shown here is derived from an EMBL/GenBank/DDBJ whole genome shotgun (WGS) entry which is preliminary data.</text>
</comment>